<evidence type="ECO:0000313" key="2">
    <source>
        <dbReference type="EMBL" id="SMP15949.1"/>
    </source>
</evidence>
<dbReference type="InterPro" id="IPR020843">
    <property type="entry name" value="ER"/>
</dbReference>
<dbReference type="SUPFAM" id="SSF51735">
    <property type="entry name" value="NAD(P)-binding Rossmann-fold domains"/>
    <property type="match status" value="1"/>
</dbReference>
<evidence type="ECO:0000259" key="1">
    <source>
        <dbReference type="SMART" id="SM00829"/>
    </source>
</evidence>
<dbReference type="Gene3D" id="3.90.180.10">
    <property type="entry name" value="Medium-chain alcohol dehydrogenases, catalytic domain"/>
    <property type="match status" value="1"/>
</dbReference>
<dbReference type="Pfam" id="PF00107">
    <property type="entry name" value="ADH_zinc_N"/>
    <property type="match status" value="1"/>
</dbReference>
<dbReference type="SMART" id="SM00829">
    <property type="entry name" value="PKS_ER"/>
    <property type="match status" value="1"/>
</dbReference>
<dbReference type="Proteomes" id="UP001157915">
    <property type="component" value="Unassembled WGS sequence"/>
</dbReference>
<accession>A0ABY1NQZ2</accession>
<feature type="domain" description="Enoyl reductase (ER)" evidence="1">
    <location>
        <begin position="10"/>
        <end position="322"/>
    </location>
</feature>
<dbReference type="PANTHER" id="PTHR43677">
    <property type="entry name" value="SHORT-CHAIN DEHYDROGENASE/REDUCTASE"/>
    <property type="match status" value="1"/>
</dbReference>
<dbReference type="InterPro" id="IPR051397">
    <property type="entry name" value="Zn-ADH-like_protein"/>
</dbReference>
<dbReference type="Gene3D" id="3.40.50.720">
    <property type="entry name" value="NAD(P)-binding Rossmann-like Domain"/>
    <property type="match status" value="1"/>
</dbReference>
<dbReference type="PANTHER" id="PTHR43677:SF4">
    <property type="entry name" value="QUINONE OXIDOREDUCTASE-LIKE PROTEIN 2"/>
    <property type="match status" value="1"/>
</dbReference>
<dbReference type="InterPro" id="IPR036291">
    <property type="entry name" value="NAD(P)-bd_dom_sf"/>
</dbReference>
<gene>
    <name evidence="2" type="ORF">SAMN06265367_102533</name>
</gene>
<dbReference type="InterPro" id="IPR011032">
    <property type="entry name" value="GroES-like_sf"/>
</dbReference>
<sequence>MKAVICEEFGLPENLKIGELPDPRPKENQVLIQVEVCGVSYPDLLIIQNKYQFKPELPFSPGGEVVGKIIELGDSVSNLKIGDRVLALCRWGGFAEKIAVDTDRIFVLPDEISSKIAAGSLYSLSTAFHGLKDRANLQEGETLLVLGASGAIGIAAVELGKAMGAKVIACASSDEKLEYCRCKGADETINYETEDLKSRIKELTNGKGVDVILDPVGGKYTDPALRGIAWKGRYLIVGFANGDIPKIPMNLPLLKGCSIVGVFWGNFSKVEASQNRQNMETLFHWILEGKITGHDLGLYALENAPSGLMALQERKIFKKGIIKITQPQSIK</sequence>
<name>A0ABY1NQZ2_9BACT</name>
<reference evidence="2 3" key="1">
    <citation type="submission" date="2017-05" db="EMBL/GenBank/DDBJ databases">
        <authorList>
            <person name="Varghese N."/>
            <person name="Submissions S."/>
        </authorList>
    </citation>
    <scope>NUCLEOTIDE SEQUENCE [LARGE SCALE GENOMIC DNA]</scope>
    <source>
        <strain evidence="2 3">DSM 15360</strain>
    </source>
</reference>
<dbReference type="InterPro" id="IPR013154">
    <property type="entry name" value="ADH-like_N"/>
</dbReference>
<organism evidence="2 3">
    <name type="scientific">Algoriphagus winogradskyi</name>
    <dbReference type="NCBI Taxonomy" id="237017"/>
    <lineage>
        <taxon>Bacteria</taxon>
        <taxon>Pseudomonadati</taxon>
        <taxon>Bacteroidota</taxon>
        <taxon>Cytophagia</taxon>
        <taxon>Cytophagales</taxon>
        <taxon>Cyclobacteriaceae</taxon>
        <taxon>Algoriphagus</taxon>
    </lineage>
</organism>
<dbReference type="Pfam" id="PF08240">
    <property type="entry name" value="ADH_N"/>
    <property type="match status" value="1"/>
</dbReference>
<comment type="caution">
    <text evidence="2">The sequence shown here is derived from an EMBL/GenBank/DDBJ whole genome shotgun (WGS) entry which is preliminary data.</text>
</comment>
<evidence type="ECO:0000313" key="3">
    <source>
        <dbReference type="Proteomes" id="UP001157915"/>
    </source>
</evidence>
<dbReference type="SUPFAM" id="SSF50129">
    <property type="entry name" value="GroES-like"/>
    <property type="match status" value="1"/>
</dbReference>
<protein>
    <submittedName>
        <fullName evidence="2">NADPH2:quinone reductase</fullName>
    </submittedName>
</protein>
<dbReference type="EMBL" id="FXUA01000002">
    <property type="protein sequence ID" value="SMP15949.1"/>
    <property type="molecule type" value="Genomic_DNA"/>
</dbReference>
<proteinExistence type="predicted"/>
<dbReference type="CDD" id="cd08241">
    <property type="entry name" value="QOR1"/>
    <property type="match status" value="1"/>
</dbReference>
<keyword evidence="3" id="KW-1185">Reference proteome</keyword>
<dbReference type="RefSeq" id="WP_283412321.1">
    <property type="nucleotide sequence ID" value="NZ_FXUA01000002.1"/>
</dbReference>
<dbReference type="InterPro" id="IPR013149">
    <property type="entry name" value="ADH-like_C"/>
</dbReference>